<evidence type="ECO:0000313" key="1">
    <source>
        <dbReference type="EMBL" id="KAJ6649205.1"/>
    </source>
</evidence>
<dbReference type="AlphaFoldDB" id="A0A9Q0SA24"/>
<name>A0A9Q0SA24_9DIPT</name>
<organism evidence="1 2">
    <name type="scientific">Pseudolycoriella hygida</name>
    <dbReference type="NCBI Taxonomy" id="35572"/>
    <lineage>
        <taxon>Eukaryota</taxon>
        <taxon>Metazoa</taxon>
        <taxon>Ecdysozoa</taxon>
        <taxon>Arthropoda</taxon>
        <taxon>Hexapoda</taxon>
        <taxon>Insecta</taxon>
        <taxon>Pterygota</taxon>
        <taxon>Neoptera</taxon>
        <taxon>Endopterygota</taxon>
        <taxon>Diptera</taxon>
        <taxon>Nematocera</taxon>
        <taxon>Sciaroidea</taxon>
        <taxon>Sciaridae</taxon>
        <taxon>Pseudolycoriella</taxon>
    </lineage>
</organism>
<dbReference type="EMBL" id="WJQU01000001">
    <property type="protein sequence ID" value="KAJ6649205.1"/>
    <property type="molecule type" value="Genomic_DNA"/>
</dbReference>
<protein>
    <submittedName>
        <fullName evidence="1">Uncharacterized protein</fullName>
    </submittedName>
</protein>
<keyword evidence="2" id="KW-1185">Reference proteome</keyword>
<gene>
    <name evidence="1" type="ORF">Bhyg_04439</name>
</gene>
<evidence type="ECO:0000313" key="2">
    <source>
        <dbReference type="Proteomes" id="UP001151699"/>
    </source>
</evidence>
<accession>A0A9Q0SA24</accession>
<proteinExistence type="predicted"/>
<sequence length="44" mass="4892">MGVITAIVQTPTNLVRFWKNVIEIVAFGHAKITIRDISFCSLTS</sequence>
<dbReference type="Proteomes" id="UP001151699">
    <property type="component" value="Chromosome A"/>
</dbReference>
<comment type="caution">
    <text evidence="1">The sequence shown here is derived from an EMBL/GenBank/DDBJ whole genome shotgun (WGS) entry which is preliminary data.</text>
</comment>
<reference evidence="1" key="1">
    <citation type="submission" date="2022-07" db="EMBL/GenBank/DDBJ databases">
        <authorList>
            <person name="Trinca V."/>
            <person name="Uliana J.V.C."/>
            <person name="Torres T.T."/>
            <person name="Ward R.J."/>
            <person name="Monesi N."/>
        </authorList>
    </citation>
    <scope>NUCLEOTIDE SEQUENCE</scope>
    <source>
        <strain evidence="1">HSMRA1968</strain>
        <tissue evidence="1">Whole embryos</tissue>
    </source>
</reference>